<gene>
    <name evidence="2" type="ORF">EW093_17155</name>
</gene>
<evidence type="ECO:0000259" key="1">
    <source>
        <dbReference type="PROSITE" id="PS50878"/>
    </source>
</evidence>
<reference evidence="2 3" key="1">
    <citation type="submission" date="2019-02" db="EMBL/GenBank/DDBJ databases">
        <authorList>
            <person name="Fomenkov A."/>
            <person name="Dubinina G."/>
            <person name="Grabovich M."/>
            <person name="Vincze T."/>
            <person name="Roberts R.J."/>
        </authorList>
    </citation>
    <scope>NUCLEOTIDE SEQUENCE [LARGE SCALE GENOMIC DNA]</scope>
    <source>
        <strain evidence="2 3">P</strain>
        <plasmid evidence="3">pspe</plasmid>
    </source>
</reference>
<geneLocation type="plasmid" evidence="3">
    <name>pspe</name>
</geneLocation>
<proteinExistence type="predicted"/>
<reference evidence="2 3" key="2">
    <citation type="submission" date="2019-09" db="EMBL/GenBank/DDBJ databases">
        <title>Complete Genome Sequence and Methylome Analysis of free living Spirochaetas.</title>
        <authorList>
            <person name="Leshcheva N."/>
            <person name="Mikheeva N."/>
        </authorList>
    </citation>
    <scope>NUCLEOTIDE SEQUENCE [LARGE SCALE GENOMIC DNA]</scope>
    <source>
        <strain evidence="2 3">P</strain>
        <plasmid evidence="3">pspe</plasmid>
    </source>
</reference>
<dbReference type="SUPFAM" id="SSF56672">
    <property type="entry name" value="DNA/RNA polymerases"/>
    <property type="match status" value="1"/>
</dbReference>
<keyword evidence="3" id="KW-1185">Reference proteome</keyword>
<evidence type="ECO:0000313" key="2">
    <source>
        <dbReference type="EMBL" id="QEN06436.1"/>
    </source>
</evidence>
<keyword evidence="2" id="KW-0614">Plasmid</keyword>
<dbReference type="AlphaFoldDB" id="A0A5C1QIX4"/>
<dbReference type="PROSITE" id="PS50878">
    <property type="entry name" value="RT_POL"/>
    <property type="match status" value="1"/>
</dbReference>
<dbReference type="KEGG" id="sper:EW093_17155"/>
<protein>
    <recommendedName>
        <fullName evidence="1">Reverse transcriptase domain-containing protein</fullName>
    </recommendedName>
</protein>
<accession>A0A5C1QIX4</accession>
<name>A0A5C1QIX4_9SPIO</name>
<dbReference type="EMBL" id="CP035808">
    <property type="protein sequence ID" value="QEN06436.1"/>
    <property type="molecule type" value="Genomic_DNA"/>
</dbReference>
<dbReference type="Proteomes" id="UP000323824">
    <property type="component" value="Plasmid pSpe"/>
</dbReference>
<dbReference type="OrthoDB" id="345931at2"/>
<sequence>MRDGDKEQYYSLNGERLFYSFLQSYSFNKTVMACNCNKDYWKNVSGTATKKQFKWIDDETIKKQYKYGIDNEKIGVPQGGALSGLIANIVLHFADYNVLNSRDPDLLYVRFCDDIILIHPDNKKCKEYYQVYVESLFKLNLFEHIPDESILSYKKSFWSTKTKICYKWANSSFPWIGFVGYEINRFGDIRVRKGSLLKEIEKQQEWVKTIHKALENGNNHKSKLEILSSVRGKLIGMAVGRPMIYNYDFCEPDMCWVTGFKMLNNNKYVRMQLRQLDRSRNIELYKMKQILKGMDNLDSKNKDDVYSRYIEEHFGKPYSYYYHALKDK</sequence>
<dbReference type="RefSeq" id="WP_149569661.1">
    <property type="nucleotide sequence ID" value="NZ_CP035808.1"/>
</dbReference>
<organism evidence="2 3">
    <name type="scientific">Thiospirochaeta perfilievii</name>
    <dbReference type="NCBI Taxonomy" id="252967"/>
    <lineage>
        <taxon>Bacteria</taxon>
        <taxon>Pseudomonadati</taxon>
        <taxon>Spirochaetota</taxon>
        <taxon>Spirochaetia</taxon>
        <taxon>Spirochaetales</taxon>
        <taxon>Spirochaetaceae</taxon>
        <taxon>Thiospirochaeta</taxon>
    </lineage>
</organism>
<evidence type="ECO:0000313" key="3">
    <source>
        <dbReference type="Proteomes" id="UP000323824"/>
    </source>
</evidence>
<dbReference type="InterPro" id="IPR000477">
    <property type="entry name" value="RT_dom"/>
</dbReference>
<feature type="domain" description="Reverse transcriptase" evidence="1">
    <location>
        <begin position="1"/>
        <end position="180"/>
    </location>
</feature>
<dbReference type="InterPro" id="IPR043502">
    <property type="entry name" value="DNA/RNA_pol_sf"/>
</dbReference>